<reference evidence="1 2" key="1">
    <citation type="submission" date="2024-09" db="EMBL/GenBank/DDBJ databases">
        <authorList>
            <person name="Sun Q."/>
            <person name="Mori K."/>
        </authorList>
    </citation>
    <scope>NUCLEOTIDE SEQUENCE [LARGE SCALE GENOMIC DNA]</scope>
    <source>
        <strain evidence="1 2">NCAIM B.02301</strain>
    </source>
</reference>
<keyword evidence="2" id="KW-1185">Reference proteome</keyword>
<gene>
    <name evidence="1" type="ORF">ACFFH4_20845</name>
</gene>
<accession>A0ABV6NKT0</accession>
<organism evidence="1 2">
    <name type="scientific">Halalkalibacter alkalisediminis</name>
    <dbReference type="NCBI Taxonomy" id="935616"/>
    <lineage>
        <taxon>Bacteria</taxon>
        <taxon>Bacillati</taxon>
        <taxon>Bacillota</taxon>
        <taxon>Bacilli</taxon>
        <taxon>Bacillales</taxon>
        <taxon>Bacillaceae</taxon>
        <taxon>Halalkalibacter</taxon>
    </lineage>
</organism>
<dbReference type="RefSeq" id="WP_273847825.1">
    <property type="nucleotide sequence ID" value="NZ_JAQQWT010000036.1"/>
</dbReference>
<evidence type="ECO:0000313" key="2">
    <source>
        <dbReference type="Proteomes" id="UP001589833"/>
    </source>
</evidence>
<dbReference type="EMBL" id="JBHLTR010000057">
    <property type="protein sequence ID" value="MFC0561391.1"/>
    <property type="molecule type" value="Genomic_DNA"/>
</dbReference>
<proteinExistence type="predicted"/>
<dbReference type="Proteomes" id="UP001589833">
    <property type="component" value="Unassembled WGS sequence"/>
</dbReference>
<evidence type="ECO:0000313" key="1">
    <source>
        <dbReference type="EMBL" id="MFC0561391.1"/>
    </source>
</evidence>
<comment type="caution">
    <text evidence="1">The sequence shown here is derived from an EMBL/GenBank/DDBJ whole genome shotgun (WGS) entry which is preliminary data.</text>
</comment>
<sequence length="159" mass="18458">MGLRKGYSTRSFGKLAFFYLTERFETHKFHEEIVTATHSYNQYASNPIEHPLTTIDRGFRKVECTTDLSSFEPSEVTNLILNVNDNAVNTFIQHIRRRLSILERPLTTARGDGKSYIYSNFNPKYAQMALIILRTYYNFCFPYKTKEGKNTIIATPAHD</sequence>
<name>A0ABV6NKT0_9BACI</name>
<protein>
    <submittedName>
        <fullName evidence="1">Uncharacterized protein</fullName>
    </submittedName>
</protein>